<sequence length="75" mass="8167">MDFKSAHSSTRLRSSRTPSHAQQFAPGLPPWGGPAPDRTSHKPMGFIPPHMPMFPPQHGVFHPAWGSSQVGARTV</sequence>
<dbReference type="AlphaFoldDB" id="A0A9D4QNV5"/>
<accession>A0A9D4QNV5</accession>
<comment type="caution">
    <text evidence="2">The sequence shown here is derived from an EMBL/GenBank/DDBJ whole genome shotgun (WGS) entry which is preliminary data.</text>
</comment>
<keyword evidence="3" id="KW-1185">Reference proteome</keyword>
<evidence type="ECO:0000313" key="3">
    <source>
        <dbReference type="Proteomes" id="UP000828390"/>
    </source>
</evidence>
<protein>
    <submittedName>
        <fullName evidence="2">Uncharacterized protein</fullName>
    </submittedName>
</protein>
<gene>
    <name evidence="2" type="ORF">DPMN_111487</name>
</gene>
<feature type="region of interest" description="Disordered" evidence="1">
    <location>
        <begin position="1"/>
        <end position="51"/>
    </location>
</feature>
<proteinExistence type="predicted"/>
<name>A0A9D4QNV5_DREPO</name>
<dbReference type="Proteomes" id="UP000828390">
    <property type="component" value="Unassembled WGS sequence"/>
</dbReference>
<dbReference type="EMBL" id="JAIWYP010000004">
    <property type="protein sequence ID" value="KAH3838081.1"/>
    <property type="molecule type" value="Genomic_DNA"/>
</dbReference>
<organism evidence="2 3">
    <name type="scientific">Dreissena polymorpha</name>
    <name type="common">Zebra mussel</name>
    <name type="synonym">Mytilus polymorpha</name>
    <dbReference type="NCBI Taxonomy" id="45954"/>
    <lineage>
        <taxon>Eukaryota</taxon>
        <taxon>Metazoa</taxon>
        <taxon>Spiralia</taxon>
        <taxon>Lophotrochozoa</taxon>
        <taxon>Mollusca</taxon>
        <taxon>Bivalvia</taxon>
        <taxon>Autobranchia</taxon>
        <taxon>Heteroconchia</taxon>
        <taxon>Euheterodonta</taxon>
        <taxon>Imparidentia</taxon>
        <taxon>Neoheterodontei</taxon>
        <taxon>Myida</taxon>
        <taxon>Dreissenoidea</taxon>
        <taxon>Dreissenidae</taxon>
        <taxon>Dreissena</taxon>
    </lineage>
</organism>
<reference evidence="2" key="1">
    <citation type="journal article" date="2019" name="bioRxiv">
        <title>The Genome of the Zebra Mussel, Dreissena polymorpha: A Resource for Invasive Species Research.</title>
        <authorList>
            <person name="McCartney M.A."/>
            <person name="Auch B."/>
            <person name="Kono T."/>
            <person name="Mallez S."/>
            <person name="Zhang Y."/>
            <person name="Obille A."/>
            <person name="Becker A."/>
            <person name="Abrahante J.E."/>
            <person name="Garbe J."/>
            <person name="Badalamenti J.P."/>
            <person name="Herman A."/>
            <person name="Mangelson H."/>
            <person name="Liachko I."/>
            <person name="Sullivan S."/>
            <person name="Sone E.D."/>
            <person name="Koren S."/>
            <person name="Silverstein K.A.T."/>
            <person name="Beckman K.B."/>
            <person name="Gohl D.M."/>
        </authorList>
    </citation>
    <scope>NUCLEOTIDE SEQUENCE</scope>
    <source>
        <strain evidence="2">Duluth1</strain>
        <tissue evidence="2">Whole animal</tissue>
    </source>
</reference>
<reference evidence="2" key="2">
    <citation type="submission" date="2020-11" db="EMBL/GenBank/DDBJ databases">
        <authorList>
            <person name="McCartney M.A."/>
            <person name="Auch B."/>
            <person name="Kono T."/>
            <person name="Mallez S."/>
            <person name="Becker A."/>
            <person name="Gohl D.M."/>
            <person name="Silverstein K.A.T."/>
            <person name="Koren S."/>
            <person name="Bechman K.B."/>
            <person name="Herman A."/>
            <person name="Abrahante J.E."/>
            <person name="Garbe J."/>
        </authorList>
    </citation>
    <scope>NUCLEOTIDE SEQUENCE</scope>
    <source>
        <strain evidence="2">Duluth1</strain>
        <tissue evidence="2">Whole animal</tissue>
    </source>
</reference>
<feature type="compositionally biased region" description="Low complexity" evidence="1">
    <location>
        <begin position="1"/>
        <end position="20"/>
    </location>
</feature>
<evidence type="ECO:0000256" key="1">
    <source>
        <dbReference type="SAM" id="MobiDB-lite"/>
    </source>
</evidence>
<evidence type="ECO:0000313" key="2">
    <source>
        <dbReference type="EMBL" id="KAH3838081.1"/>
    </source>
</evidence>